<evidence type="ECO:0000313" key="3">
    <source>
        <dbReference type="Proteomes" id="UP000225706"/>
    </source>
</evidence>
<organism evidence="2 3">
    <name type="scientific">Stylophora pistillata</name>
    <name type="common">Smooth cauliflower coral</name>
    <dbReference type="NCBI Taxonomy" id="50429"/>
    <lineage>
        <taxon>Eukaryota</taxon>
        <taxon>Metazoa</taxon>
        <taxon>Cnidaria</taxon>
        <taxon>Anthozoa</taxon>
        <taxon>Hexacorallia</taxon>
        <taxon>Scleractinia</taxon>
        <taxon>Astrocoeniina</taxon>
        <taxon>Pocilloporidae</taxon>
        <taxon>Stylophora</taxon>
    </lineage>
</organism>
<name>A0A2B4S6B4_STYPI</name>
<feature type="region of interest" description="Disordered" evidence="1">
    <location>
        <begin position="74"/>
        <end position="105"/>
    </location>
</feature>
<dbReference type="Proteomes" id="UP000225706">
    <property type="component" value="Unassembled WGS sequence"/>
</dbReference>
<comment type="caution">
    <text evidence="2">The sequence shown here is derived from an EMBL/GenBank/DDBJ whole genome shotgun (WGS) entry which is preliminary data.</text>
</comment>
<feature type="region of interest" description="Disordered" evidence="1">
    <location>
        <begin position="192"/>
        <end position="218"/>
    </location>
</feature>
<evidence type="ECO:0000313" key="2">
    <source>
        <dbReference type="EMBL" id="PFX24926.1"/>
    </source>
</evidence>
<dbReference type="EMBL" id="LSMT01000164">
    <property type="protein sequence ID" value="PFX24926.1"/>
    <property type="molecule type" value="Genomic_DNA"/>
</dbReference>
<feature type="region of interest" description="Disordered" evidence="1">
    <location>
        <begin position="1"/>
        <end position="57"/>
    </location>
</feature>
<protein>
    <submittedName>
        <fullName evidence="2">Uncharacterized protein</fullName>
    </submittedName>
</protein>
<gene>
    <name evidence="2" type="ORF">AWC38_SpisGene10469</name>
</gene>
<proteinExistence type="predicted"/>
<accession>A0A2B4S6B4</accession>
<dbReference type="AlphaFoldDB" id="A0A2B4S6B4"/>
<reference evidence="3" key="1">
    <citation type="journal article" date="2017" name="bioRxiv">
        <title>Comparative analysis of the genomes of Stylophora pistillata and Acropora digitifera provides evidence for extensive differences between species of corals.</title>
        <authorList>
            <person name="Voolstra C.R."/>
            <person name="Li Y."/>
            <person name="Liew Y.J."/>
            <person name="Baumgarten S."/>
            <person name="Zoccola D."/>
            <person name="Flot J.-F."/>
            <person name="Tambutte S."/>
            <person name="Allemand D."/>
            <person name="Aranda M."/>
        </authorList>
    </citation>
    <scope>NUCLEOTIDE SEQUENCE [LARGE SCALE GENOMIC DNA]</scope>
</reference>
<keyword evidence="3" id="KW-1185">Reference proteome</keyword>
<sequence>MKQQRGQKESKGTKVKRGKNDIESQARGVKGIEEEQEVDEDNEELRKTRHKTKAGVCKKESDDAIGQTCQTLNGRNGKTKEASECTPTSGFHDIQMPPKIMKRGRPKGTELTVVGIPKTKKRKVDGLILLPYKKLKSYDKDRMILECITKKRIVVAEALDGKRALDNDDIQTNIYLITDTPLHMSVAVAADDGRSSNTDCEPGNSDSSDDGAVRKPSSGIQLWSATVSLVHTWDPSRG</sequence>
<evidence type="ECO:0000256" key="1">
    <source>
        <dbReference type="SAM" id="MobiDB-lite"/>
    </source>
</evidence>
<feature type="compositionally biased region" description="Basic and acidic residues" evidence="1">
    <location>
        <begin position="1"/>
        <end position="24"/>
    </location>
</feature>
<feature type="compositionally biased region" description="Acidic residues" evidence="1">
    <location>
        <begin position="34"/>
        <end position="43"/>
    </location>
</feature>